<dbReference type="InterPro" id="IPR011049">
    <property type="entry name" value="Serralysin-like_metalloprot_C"/>
</dbReference>
<dbReference type="AlphaFoldDB" id="A0A1V9FN18"/>
<dbReference type="Proteomes" id="UP000192796">
    <property type="component" value="Unassembled WGS sequence"/>
</dbReference>
<protein>
    <submittedName>
        <fullName evidence="1">Uncharacterized protein</fullName>
    </submittedName>
</protein>
<comment type="caution">
    <text evidence="1">The sequence shown here is derived from an EMBL/GenBank/DDBJ whole genome shotgun (WGS) entry which is preliminary data.</text>
</comment>
<gene>
    <name evidence="1" type="ORF">A3860_36830</name>
</gene>
<dbReference type="STRING" id="1703345.A3860_36830"/>
<proteinExistence type="predicted"/>
<organism evidence="1 2">
    <name type="scientific">Niastella vici</name>
    <dbReference type="NCBI Taxonomy" id="1703345"/>
    <lineage>
        <taxon>Bacteria</taxon>
        <taxon>Pseudomonadati</taxon>
        <taxon>Bacteroidota</taxon>
        <taxon>Chitinophagia</taxon>
        <taxon>Chitinophagales</taxon>
        <taxon>Chitinophagaceae</taxon>
        <taxon>Niastella</taxon>
    </lineage>
</organism>
<dbReference type="RefSeq" id="WP_081154499.1">
    <property type="nucleotide sequence ID" value="NZ_LVYD01000075.1"/>
</dbReference>
<accession>A0A1V9FN18</accession>
<evidence type="ECO:0000313" key="1">
    <source>
        <dbReference type="EMBL" id="OQP59646.1"/>
    </source>
</evidence>
<dbReference type="OrthoDB" id="677228at2"/>
<sequence>MNRFLFLLVLIGTGQSISAQYVYTIKADSVKITNNCDTAELIIENHTQDVCGFLFNKGKGRTEFRRAAVKINDTTYLVGCDTIKALPPGVAWLTNGNSNINDGVNFLGTTNGASLVFKTNNTERARVLGSTGNFLIGDVNDNGAKLQVTGRETIYGTQDVTQLAIKLPASPAITTPIVQVQDNTGASLMDVRVDTTSIFFGKGAGANSTSPSNANIAIGKEALANNTTGAYNFAAGIRTLYSNTTGSYNMAVGGGGPAMLSNTTGIGNIALGTDALAMNTIGNRNVGIGVNPLKFNVTGNYNVAIGDNPMLYNTTGNYNVAIGASALASRISKTSSSQNVAIGYGCANNRTFGVNNIFMGFFANLDAPAGDNNIGIGANSNIYGGSNNILLGTGSYTSNTSNATVIGQGITCDLSNLVILGRADQNTVVGVTNSSTDNGARLQVNGSQTTAGNLGVGGITAMSAKMHIAASDGSAGSAPVKLTAGAVLATPEDGTVEYDGSELYLTTGSSRYALSKTLKGQITTDFGGISLSAFSAVTVTLTVTGVQSGDVVNVSANSGSVNPPSIVITGYAATANTVTLRAYNASNSAVTIASDTYKVRVIK</sequence>
<dbReference type="EMBL" id="LVYD01000075">
    <property type="protein sequence ID" value="OQP59646.1"/>
    <property type="molecule type" value="Genomic_DNA"/>
</dbReference>
<dbReference type="Gene3D" id="2.150.10.10">
    <property type="entry name" value="Serralysin-like metalloprotease, C-terminal"/>
    <property type="match status" value="1"/>
</dbReference>
<keyword evidence="2" id="KW-1185">Reference proteome</keyword>
<reference evidence="1 2" key="1">
    <citation type="submission" date="2016-03" db="EMBL/GenBank/DDBJ databases">
        <title>Niastella vici sp. nov., isolated from farmland soil.</title>
        <authorList>
            <person name="Chen L."/>
            <person name="Wang D."/>
            <person name="Yang S."/>
            <person name="Wang G."/>
        </authorList>
    </citation>
    <scope>NUCLEOTIDE SEQUENCE [LARGE SCALE GENOMIC DNA]</scope>
    <source>
        <strain evidence="1 2">DJ57</strain>
    </source>
</reference>
<evidence type="ECO:0000313" key="2">
    <source>
        <dbReference type="Proteomes" id="UP000192796"/>
    </source>
</evidence>
<name>A0A1V9FN18_9BACT</name>